<gene>
    <name evidence="2" type="ORF">QEJ78_02545</name>
    <name evidence="1" type="ORF">SAMN02983011_01254</name>
</gene>
<evidence type="ECO:0000313" key="2">
    <source>
        <dbReference type="EMBL" id="WGO86373.1"/>
    </source>
</evidence>
<protein>
    <submittedName>
        <fullName evidence="2">Uncharacterized protein</fullName>
    </submittedName>
</protein>
<keyword evidence="3" id="KW-1185">Reference proteome</keyword>
<reference evidence="1 3" key="1">
    <citation type="submission" date="2016-10" db="EMBL/GenBank/DDBJ databases">
        <authorList>
            <person name="Varghese N."/>
            <person name="Submissions S."/>
        </authorList>
    </citation>
    <scope>NUCLEOTIDE SEQUENCE [LARGE SCALE GENOMIC DNA]</scope>
    <source>
        <strain evidence="1 3">ATCC 43761</strain>
    </source>
</reference>
<evidence type="ECO:0000313" key="1">
    <source>
        <dbReference type="EMBL" id="SDA54675.1"/>
    </source>
</evidence>
<dbReference type="EMBL" id="CP123735">
    <property type="protein sequence ID" value="WGO86373.1"/>
    <property type="molecule type" value="Genomic_DNA"/>
</dbReference>
<reference evidence="2" key="3">
    <citation type="submission" date="2023-04" db="EMBL/GenBank/DDBJ databases">
        <authorList>
            <person name="Wang Y."/>
        </authorList>
    </citation>
    <scope>NUCLEOTIDE SEQUENCE</scope>
    <source>
        <strain evidence="2">ZW18</strain>
    </source>
</reference>
<proteinExistence type="predicted"/>
<dbReference type="AlphaFoldDB" id="A0AAX3UFT2"/>
<dbReference type="Proteomes" id="UP000181860">
    <property type="component" value="Unassembled WGS sequence"/>
</dbReference>
<sequence>MKKKQQRHQKHRKYLAMKVELVNGQPKWFRISPKFFQIIITEQRLRKIHPRKMLTNCLINIPLTTYSRHNQAVIGVGRVIKMEYRAHTDTRLCVRGQFTPPEKLKKEFFLTYHYLRHDYGKLSKINIMFDLYFWRRKVKQNHLTNSFF</sequence>
<name>A0AAX3UFT2_9LACO</name>
<dbReference type="Proteomes" id="UP001242513">
    <property type="component" value="Chromosome"/>
</dbReference>
<dbReference type="EMBL" id="FMXC01000012">
    <property type="protein sequence ID" value="SDA54675.1"/>
    <property type="molecule type" value="Genomic_DNA"/>
</dbReference>
<evidence type="ECO:0000313" key="4">
    <source>
        <dbReference type="Proteomes" id="UP001242513"/>
    </source>
</evidence>
<reference evidence="2" key="2">
    <citation type="journal article" date="2022" name="Food Funct.">
        <title>Lactobacillus kefiranofaciens ZW18 from Kefir enhances the anti-tumor effect of anti-programmed cell death 1 (PD-1) immunotherapy by modulating the gut microbiota.</title>
        <authorList>
            <person name="Zhao J."/>
            <person name="Wang Y."/>
            <person name="Wang J."/>
            <person name="Lv M."/>
            <person name="Zhou C."/>
            <person name="Jia L."/>
            <person name="Geng W."/>
        </authorList>
    </citation>
    <scope>NUCLEOTIDE SEQUENCE</scope>
    <source>
        <strain evidence="2">ZW18</strain>
    </source>
</reference>
<accession>A0AAX3UFT2</accession>
<dbReference type="Pfam" id="PF24727">
    <property type="entry name" value="DUF7679"/>
    <property type="match status" value="1"/>
</dbReference>
<dbReference type="RefSeq" id="WP_143000321.1">
    <property type="nucleotide sequence ID" value="NZ_CP123735.1"/>
</dbReference>
<dbReference type="InterPro" id="IPR056096">
    <property type="entry name" value="DUF7679"/>
</dbReference>
<organism evidence="2 4">
    <name type="scientific">Lactobacillus kefiranofaciens</name>
    <dbReference type="NCBI Taxonomy" id="267818"/>
    <lineage>
        <taxon>Bacteria</taxon>
        <taxon>Bacillati</taxon>
        <taxon>Bacillota</taxon>
        <taxon>Bacilli</taxon>
        <taxon>Lactobacillales</taxon>
        <taxon>Lactobacillaceae</taxon>
        <taxon>Lactobacillus</taxon>
    </lineage>
</organism>
<evidence type="ECO:0000313" key="3">
    <source>
        <dbReference type="Proteomes" id="UP000181860"/>
    </source>
</evidence>